<reference evidence="2" key="1">
    <citation type="journal article" date="2022" name="Mol. Ecol. Resour.">
        <title>The genomes of chicory, endive, great burdock and yacon provide insights into Asteraceae palaeo-polyploidization history and plant inulin production.</title>
        <authorList>
            <person name="Fan W."/>
            <person name="Wang S."/>
            <person name="Wang H."/>
            <person name="Wang A."/>
            <person name="Jiang F."/>
            <person name="Liu H."/>
            <person name="Zhao H."/>
            <person name="Xu D."/>
            <person name="Zhang Y."/>
        </authorList>
    </citation>
    <scope>NUCLEOTIDE SEQUENCE [LARGE SCALE GENOMIC DNA]</scope>
    <source>
        <strain evidence="2">cv. Punajuju</strain>
    </source>
</reference>
<keyword evidence="2" id="KW-1185">Reference proteome</keyword>
<dbReference type="EMBL" id="CM042011">
    <property type="protein sequence ID" value="KAI3767474.1"/>
    <property type="molecule type" value="Genomic_DNA"/>
</dbReference>
<reference evidence="1 2" key="2">
    <citation type="journal article" date="2022" name="Mol. Ecol. Resour.">
        <title>The genomes of chicory, endive, great burdock and yacon provide insights into Asteraceae paleo-polyploidization history and plant inulin production.</title>
        <authorList>
            <person name="Fan W."/>
            <person name="Wang S."/>
            <person name="Wang H."/>
            <person name="Wang A."/>
            <person name="Jiang F."/>
            <person name="Liu H."/>
            <person name="Zhao H."/>
            <person name="Xu D."/>
            <person name="Zhang Y."/>
        </authorList>
    </citation>
    <scope>NUCLEOTIDE SEQUENCE [LARGE SCALE GENOMIC DNA]</scope>
    <source>
        <strain evidence="2">cv. Punajuju</strain>
        <tissue evidence="1">Leaves</tissue>
    </source>
</reference>
<protein>
    <submittedName>
        <fullName evidence="1">Uncharacterized protein</fullName>
    </submittedName>
</protein>
<organism evidence="1 2">
    <name type="scientific">Cichorium intybus</name>
    <name type="common">Chicory</name>
    <dbReference type="NCBI Taxonomy" id="13427"/>
    <lineage>
        <taxon>Eukaryota</taxon>
        <taxon>Viridiplantae</taxon>
        <taxon>Streptophyta</taxon>
        <taxon>Embryophyta</taxon>
        <taxon>Tracheophyta</taxon>
        <taxon>Spermatophyta</taxon>
        <taxon>Magnoliopsida</taxon>
        <taxon>eudicotyledons</taxon>
        <taxon>Gunneridae</taxon>
        <taxon>Pentapetalae</taxon>
        <taxon>asterids</taxon>
        <taxon>campanulids</taxon>
        <taxon>Asterales</taxon>
        <taxon>Asteraceae</taxon>
        <taxon>Cichorioideae</taxon>
        <taxon>Cichorieae</taxon>
        <taxon>Cichoriinae</taxon>
        <taxon>Cichorium</taxon>
    </lineage>
</organism>
<evidence type="ECO:0000313" key="1">
    <source>
        <dbReference type="EMBL" id="KAI3767474.1"/>
    </source>
</evidence>
<accession>A0ACB9F898</accession>
<proteinExistence type="predicted"/>
<dbReference type="Proteomes" id="UP001055811">
    <property type="component" value="Linkage Group LG03"/>
</dbReference>
<name>A0ACB9F898_CICIN</name>
<evidence type="ECO:0000313" key="2">
    <source>
        <dbReference type="Proteomes" id="UP001055811"/>
    </source>
</evidence>
<sequence length="447" mass="49291">MMIGTLLRLGRRELHTIISRETIKPSSPTPSSLHTYNLSSLDQLIDQKYVSLILFYQNNGNSNLSAHDKAREIKKSLSQSLTRYYPFAGRLCTPTTTYVQCKDEGVVCVEAQNDRELKTFQHISEQDSNLDQLFPDSLDGTNIVGVQLNHFACGGMGVAVSMSHIIGDGCTLGSFVNYWASVTRYGSAGHEEVLPLNPHFICSPTTNSIRPEVKVINHGYANLIARNFVFPNTKLSELKNKVIALASSGPTPPIKNPTRVEVLTSLLYKTAMGAATKKSGCFKPSYLFMPMDIRNKFVEKLPQTTVGNLGSVMVVPTRHTTASSLHVIVAKIRDAKSQLEGIQSVQHAADNFKSLLTKLGNEESEDIAKRSYVCSSLCGFPYNKVDFGWGKPVGATLALKSEDKIGFVLKDTPDGDGIEAQVILEKEDMEIFENDNEMLSFCQINQL</sequence>
<gene>
    <name evidence="1" type="ORF">L2E82_17607</name>
</gene>
<comment type="caution">
    <text evidence="1">The sequence shown here is derived from an EMBL/GenBank/DDBJ whole genome shotgun (WGS) entry which is preliminary data.</text>
</comment>